<feature type="region of interest" description="Disordered" evidence="2">
    <location>
        <begin position="1"/>
        <end position="242"/>
    </location>
</feature>
<evidence type="ECO:0000256" key="2">
    <source>
        <dbReference type="SAM" id="MobiDB-lite"/>
    </source>
</evidence>
<feature type="region of interest" description="Disordered" evidence="2">
    <location>
        <begin position="563"/>
        <end position="600"/>
    </location>
</feature>
<dbReference type="Gene3D" id="3.40.50.300">
    <property type="entry name" value="P-loop containing nucleotide triphosphate hydrolases"/>
    <property type="match status" value="1"/>
</dbReference>
<dbReference type="SUPFAM" id="SSF52540">
    <property type="entry name" value="P-loop containing nucleoside triphosphate hydrolases"/>
    <property type="match status" value="1"/>
</dbReference>
<reference evidence="3 4" key="1">
    <citation type="submission" date="2019-03" db="EMBL/GenBank/DDBJ databases">
        <title>Rhodosporidium diobovatum UCD-FST 08-225 genome sequencing, assembly, and annotation.</title>
        <authorList>
            <person name="Fakankun I.U."/>
            <person name="Fristensky B."/>
            <person name="Levin D.B."/>
        </authorList>
    </citation>
    <scope>NUCLEOTIDE SEQUENCE [LARGE SCALE GENOMIC DNA]</scope>
    <source>
        <strain evidence="3 4">UCD-FST 08-225</strain>
    </source>
</reference>
<dbReference type="EMBL" id="SOZI01000010">
    <property type="protein sequence ID" value="TNY23578.1"/>
    <property type="molecule type" value="Genomic_DNA"/>
</dbReference>
<feature type="compositionally biased region" description="Low complexity" evidence="2">
    <location>
        <begin position="491"/>
        <end position="506"/>
    </location>
</feature>
<dbReference type="PROSITE" id="PS51417">
    <property type="entry name" value="ARF"/>
    <property type="match status" value="1"/>
</dbReference>
<dbReference type="PANTHER" id="PTHR47978">
    <property type="match status" value="1"/>
</dbReference>
<organism evidence="3 4">
    <name type="scientific">Rhodotorula diobovata</name>
    <dbReference type="NCBI Taxonomy" id="5288"/>
    <lineage>
        <taxon>Eukaryota</taxon>
        <taxon>Fungi</taxon>
        <taxon>Dikarya</taxon>
        <taxon>Basidiomycota</taxon>
        <taxon>Pucciniomycotina</taxon>
        <taxon>Microbotryomycetes</taxon>
        <taxon>Sporidiobolales</taxon>
        <taxon>Sporidiobolaceae</taxon>
        <taxon>Rhodotorula</taxon>
    </lineage>
</organism>
<dbReference type="OrthoDB" id="2528632at2759"/>
<dbReference type="InterPro" id="IPR001806">
    <property type="entry name" value="Small_GTPase"/>
</dbReference>
<feature type="compositionally biased region" description="Polar residues" evidence="2">
    <location>
        <begin position="49"/>
        <end position="59"/>
    </location>
</feature>
<dbReference type="AlphaFoldDB" id="A0A5C5G3A4"/>
<dbReference type="GO" id="GO:0005525">
    <property type="term" value="F:GTP binding"/>
    <property type="evidence" value="ECO:0007669"/>
    <property type="project" value="InterPro"/>
</dbReference>
<dbReference type="STRING" id="5288.A0A5C5G3A4"/>
<evidence type="ECO:0000256" key="1">
    <source>
        <dbReference type="ARBA" id="ARBA00022741"/>
    </source>
</evidence>
<dbReference type="Proteomes" id="UP000311382">
    <property type="component" value="Unassembled WGS sequence"/>
</dbReference>
<feature type="compositionally biased region" description="Polar residues" evidence="2">
    <location>
        <begin position="148"/>
        <end position="161"/>
    </location>
</feature>
<proteinExistence type="predicted"/>
<protein>
    <submittedName>
        <fullName evidence="3">Putative rab family GTP-binding protein</fullName>
    </submittedName>
</protein>
<keyword evidence="1" id="KW-0547">Nucleotide-binding</keyword>
<feature type="compositionally biased region" description="Low complexity" evidence="2">
    <location>
        <begin position="203"/>
        <end position="223"/>
    </location>
</feature>
<name>A0A5C5G3A4_9BASI</name>
<feature type="compositionally biased region" description="Low complexity" evidence="2">
    <location>
        <begin position="17"/>
        <end position="33"/>
    </location>
</feature>
<dbReference type="CDD" id="cd00154">
    <property type="entry name" value="Rab"/>
    <property type="match status" value="1"/>
</dbReference>
<feature type="compositionally biased region" description="Polar residues" evidence="2">
    <location>
        <begin position="119"/>
        <end position="141"/>
    </location>
</feature>
<feature type="compositionally biased region" description="Pro residues" evidence="2">
    <location>
        <begin position="37"/>
        <end position="47"/>
    </location>
</feature>
<accession>A0A5C5G3A4</accession>
<comment type="caution">
    <text evidence="3">The sequence shown here is derived from an EMBL/GenBank/DDBJ whole genome shotgun (WGS) entry which is preliminary data.</text>
</comment>
<feature type="compositionally biased region" description="Low complexity" evidence="2">
    <location>
        <begin position="426"/>
        <end position="473"/>
    </location>
</feature>
<evidence type="ECO:0000313" key="3">
    <source>
        <dbReference type="EMBL" id="TNY23578.1"/>
    </source>
</evidence>
<sequence>MTALVVTPPPSPPFPSSPGSLSSGSTNTVSSSSANTEPPPSKPPAPPTVTYTSFDTAKTASAARQPPLAASPASRVGRSPGHRASKSMSRVPSDKGKGRSGATSNSPSLGRRRGHRASHSVSPAPSSIQVEPAGSSSSTPQRRGMPQRSRTLSFSTAQQAFVPSRPRLSQGGASSSAVLPFPSLEEGKVPSSVALDRTSSVGSSSSAPLRRPRPSRLSQSTRSAHALKVPPGPTSAGRGRGGDASEYLEAKVVILGSQGVGKTSLINRSTTGHFSPSRTSTIGASFLTKKLTVADTRVHFQLWDAAGQERFRALMPLYYRGAQAAILVYDVTDETSLQDIKFWIEELRKNMSDELMIIVVGTKADLAGSYPTIPLADAQRNIALWLHELDNPPSEDDPPSTPPPAPPPLHPRNAFSSQAPLVRSRTYSTPLSSTSIPTITTSVPSAPTSQLRSSATASSSTSSLLPQHPLPQAATDTSLSARMRAMSNKLAPSSSSAAGNAPLASPRPTSTLISSATMPDLSAYTLAGLNLASSSALSSAVAAAAGGVGAVEALSMVRSASSNSAASASGGTGTSPASAASGGGSAAGSPPAGASGGGGGGLPSSASAFGLASIGHSLSLVGAHALGESLSALGASSASRRRQSHDERLRRDWEAYAATLRAREEAEERRVRDIVDACAVEVVEVSAKDGWGIEEVFWSIAERLIERREDIERRRTLRSRDSIVLREEDAVDTSKRGWCGC</sequence>
<feature type="compositionally biased region" description="Pro residues" evidence="2">
    <location>
        <begin position="399"/>
        <end position="410"/>
    </location>
</feature>
<keyword evidence="4" id="KW-1185">Reference proteome</keyword>
<dbReference type="Pfam" id="PF00071">
    <property type="entry name" value="Ras"/>
    <property type="match status" value="1"/>
</dbReference>
<gene>
    <name evidence="3" type="ORF">DMC30DRAFT_11193</name>
</gene>
<feature type="region of interest" description="Disordered" evidence="2">
    <location>
        <begin position="389"/>
        <end position="473"/>
    </location>
</feature>
<dbReference type="SMART" id="SM00174">
    <property type="entry name" value="RHO"/>
    <property type="match status" value="1"/>
</dbReference>
<dbReference type="GO" id="GO:0003924">
    <property type="term" value="F:GTPase activity"/>
    <property type="evidence" value="ECO:0007669"/>
    <property type="project" value="InterPro"/>
</dbReference>
<dbReference type="SMART" id="SM00173">
    <property type="entry name" value="RAS"/>
    <property type="match status" value="1"/>
</dbReference>
<dbReference type="SMART" id="SM00176">
    <property type="entry name" value="RAN"/>
    <property type="match status" value="1"/>
</dbReference>
<dbReference type="InterPro" id="IPR027417">
    <property type="entry name" value="P-loop_NTPase"/>
</dbReference>
<feature type="compositionally biased region" description="Pro residues" evidence="2">
    <location>
        <begin position="7"/>
        <end position="16"/>
    </location>
</feature>
<dbReference type="FunFam" id="3.40.50.300:FF:000808">
    <property type="entry name" value="Small GTP-binding protein, putative"/>
    <property type="match status" value="1"/>
</dbReference>
<feature type="compositionally biased region" description="Low complexity" evidence="2">
    <location>
        <begin position="563"/>
        <end position="580"/>
    </location>
</feature>
<evidence type="ECO:0000313" key="4">
    <source>
        <dbReference type="Proteomes" id="UP000311382"/>
    </source>
</evidence>
<dbReference type="PROSITE" id="PS51421">
    <property type="entry name" value="RAS"/>
    <property type="match status" value="1"/>
</dbReference>
<dbReference type="PROSITE" id="PS51419">
    <property type="entry name" value="RAB"/>
    <property type="match status" value="1"/>
</dbReference>
<dbReference type="PRINTS" id="PR00449">
    <property type="entry name" value="RASTRNSFRMNG"/>
</dbReference>
<feature type="region of interest" description="Disordered" evidence="2">
    <location>
        <begin position="486"/>
        <end position="507"/>
    </location>
</feature>
<dbReference type="InterPro" id="IPR005225">
    <property type="entry name" value="Small_GTP-bd"/>
</dbReference>
<dbReference type="SMART" id="SM00175">
    <property type="entry name" value="RAB"/>
    <property type="match status" value="1"/>
</dbReference>
<dbReference type="NCBIfam" id="TIGR00231">
    <property type="entry name" value="small_GTP"/>
    <property type="match status" value="1"/>
</dbReference>